<comment type="caution">
    <text evidence="1">The sequence shown here is derived from an EMBL/GenBank/DDBJ whole genome shotgun (WGS) entry which is preliminary data.</text>
</comment>
<name>A0ABN9GDH7_9NEOB</name>
<dbReference type="Proteomes" id="UP001162483">
    <property type="component" value="Unassembled WGS sequence"/>
</dbReference>
<accession>A0ABN9GDH7</accession>
<keyword evidence="2" id="KW-1185">Reference proteome</keyword>
<protein>
    <submittedName>
        <fullName evidence="1">Uncharacterized protein</fullName>
    </submittedName>
</protein>
<sequence length="46" mass="5234">MCRECAPCTLPAHMCSTHGKVLVRSFNWDLSRSCDRRDNASWSHAP</sequence>
<proteinExistence type="predicted"/>
<dbReference type="EMBL" id="CATNWA010018464">
    <property type="protein sequence ID" value="CAI9607468.1"/>
    <property type="molecule type" value="Genomic_DNA"/>
</dbReference>
<gene>
    <name evidence="1" type="ORF">SPARVUS_LOCUS13953860</name>
</gene>
<organism evidence="1 2">
    <name type="scientific">Staurois parvus</name>
    <dbReference type="NCBI Taxonomy" id="386267"/>
    <lineage>
        <taxon>Eukaryota</taxon>
        <taxon>Metazoa</taxon>
        <taxon>Chordata</taxon>
        <taxon>Craniata</taxon>
        <taxon>Vertebrata</taxon>
        <taxon>Euteleostomi</taxon>
        <taxon>Amphibia</taxon>
        <taxon>Batrachia</taxon>
        <taxon>Anura</taxon>
        <taxon>Neobatrachia</taxon>
        <taxon>Ranoidea</taxon>
        <taxon>Ranidae</taxon>
        <taxon>Staurois</taxon>
    </lineage>
</organism>
<evidence type="ECO:0000313" key="2">
    <source>
        <dbReference type="Proteomes" id="UP001162483"/>
    </source>
</evidence>
<reference evidence="1" key="1">
    <citation type="submission" date="2023-05" db="EMBL/GenBank/DDBJ databases">
        <authorList>
            <person name="Stuckert A."/>
        </authorList>
    </citation>
    <scope>NUCLEOTIDE SEQUENCE</scope>
</reference>
<evidence type="ECO:0000313" key="1">
    <source>
        <dbReference type="EMBL" id="CAI9607468.1"/>
    </source>
</evidence>